<dbReference type="EMBL" id="JAMOIM010000010">
    <property type="protein sequence ID" value="MCW6509499.1"/>
    <property type="molecule type" value="Genomic_DNA"/>
</dbReference>
<evidence type="ECO:0000256" key="5">
    <source>
        <dbReference type="ARBA" id="ARBA00012180"/>
    </source>
</evidence>
<keyword evidence="9" id="KW-0378">Hydrolase</keyword>
<gene>
    <name evidence="13" type="ORF">M8523_15875</name>
</gene>
<dbReference type="SUPFAM" id="SSF53098">
    <property type="entry name" value="Ribonuclease H-like"/>
    <property type="match status" value="1"/>
</dbReference>
<comment type="caution">
    <text evidence="13">The sequence shown here is derived from an EMBL/GenBank/DDBJ whole genome shotgun (WGS) entry which is preliminary data.</text>
</comment>
<dbReference type="AlphaFoldDB" id="A0AA42CJI9"/>
<keyword evidence="8" id="KW-0255">Endonuclease</keyword>
<dbReference type="InterPro" id="IPR022892">
    <property type="entry name" value="RNaseHI"/>
</dbReference>
<dbReference type="GO" id="GO:0003676">
    <property type="term" value="F:nucleic acid binding"/>
    <property type="evidence" value="ECO:0007669"/>
    <property type="project" value="InterPro"/>
</dbReference>
<evidence type="ECO:0000256" key="10">
    <source>
        <dbReference type="ARBA" id="ARBA00022842"/>
    </source>
</evidence>
<dbReference type="Gene3D" id="3.30.420.10">
    <property type="entry name" value="Ribonuclease H-like superfamily/Ribonuclease H"/>
    <property type="match status" value="1"/>
</dbReference>
<dbReference type="InterPro" id="IPR036397">
    <property type="entry name" value="RNaseH_sf"/>
</dbReference>
<comment type="catalytic activity">
    <reaction evidence="1">
        <text>Endonucleolytic cleavage to 5'-phosphomonoester.</text>
        <dbReference type="EC" id="3.1.26.4"/>
    </reaction>
</comment>
<evidence type="ECO:0000313" key="13">
    <source>
        <dbReference type="EMBL" id="MCW6509499.1"/>
    </source>
</evidence>
<dbReference type="Pfam" id="PF00075">
    <property type="entry name" value="RNase_H"/>
    <property type="match status" value="1"/>
</dbReference>
<dbReference type="GO" id="GO:0046872">
    <property type="term" value="F:metal ion binding"/>
    <property type="evidence" value="ECO:0007669"/>
    <property type="project" value="UniProtKB-KW"/>
</dbReference>
<organism evidence="13 14">
    <name type="scientific">Lichenifustis flavocetrariae</name>
    <dbReference type="NCBI Taxonomy" id="2949735"/>
    <lineage>
        <taxon>Bacteria</taxon>
        <taxon>Pseudomonadati</taxon>
        <taxon>Pseudomonadota</taxon>
        <taxon>Alphaproteobacteria</taxon>
        <taxon>Hyphomicrobiales</taxon>
        <taxon>Lichenihabitantaceae</taxon>
        <taxon>Lichenifustis</taxon>
    </lineage>
</organism>
<reference evidence="13" key="1">
    <citation type="submission" date="2022-05" db="EMBL/GenBank/DDBJ databases">
        <authorList>
            <person name="Pankratov T."/>
        </authorList>
    </citation>
    <scope>NUCLEOTIDE SEQUENCE</scope>
    <source>
        <strain evidence="13">BP6-180914</strain>
    </source>
</reference>
<dbReference type="InterPro" id="IPR012337">
    <property type="entry name" value="RNaseH-like_sf"/>
</dbReference>
<protein>
    <recommendedName>
        <fullName evidence="5">ribonuclease H</fullName>
        <ecNumber evidence="5">3.1.26.4</ecNumber>
    </recommendedName>
</protein>
<comment type="subunit">
    <text evidence="4">Monomer.</text>
</comment>
<dbReference type="InterPro" id="IPR002156">
    <property type="entry name" value="RNaseH_domain"/>
</dbReference>
<evidence type="ECO:0000256" key="11">
    <source>
        <dbReference type="SAM" id="MobiDB-lite"/>
    </source>
</evidence>
<evidence type="ECO:0000256" key="1">
    <source>
        <dbReference type="ARBA" id="ARBA00000077"/>
    </source>
</evidence>
<evidence type="ECO:0000256" key="9">
    <source>
        <dbReference type="ARBA" id="ARBA00022801"/>
    </source>
</evidence>
<keyword evidence="10" id="KW-0460">Magnesium</keyword>
<accession>A0AA42CJI9</accession>
<dbReference type="PROSITE" id="PS50879">
    <property type="entry name" value="RNASE_H_1"/>
    <property type="match status" value="1"/>
</dbReference>
<dbReference type="GO" id="GO:0004523">
    <property type="term" value="F:RNA-DNA hybrid ribonuclease activity"/>
    <property type="evidence" value="ECO:0007669"/>
    <property type="project" value="UniProtKB-EC"/>
</dbReference>
<proteinExistence type="inferred from homology"/>
<dbReference type="CDD" id="cd09278">
    <property type="entry name" value="RNase_HI_prokaryote_like"/>
    <property type="match status" value="1"/>
</dbReference>
<dbReference type="PANTHER" id="PTHR10642">
    <property type="entry name" value="RIBONUCLEASE H1"/>
    <property type="match status" value="1"/>
</dbReference>
<dbReference type="PANTHER" id="PTHR10642:SF26">
    <property type="entry name" value="RIBONUCLEASE H1"/>
    <property type="match status" value="1"/>
</dbReference>
<dbReference type="RefSeq" id="WP_282585871.1">
    <property type="nucleotide sequence ID" value="NZ_JAMOIM010000010.1"/>
</dbReference>
<keyword evidence="7" id="KW-0479">Metal-binding</keyword>
<comment type="cofactor">
    <cofactor evidence="2">
        <name>Mg(2+)</name>
        <dbReference type="ChEBI" id="CHEBI:18420"/>
    </cofactor>
</comment>
<evidence type="ECO:0000256" key="3">
    <source>
        <dbReference type="ARBA" id="ARBA00005300"/>
    </source>
</evidence>
<feature type="region of interest" description="Disordered" evidence="11">
    <location>
        <begin position="145"/>
        <end position="167"/>
    </location>
</feature>
<keyword evidence="14" id="KW-1185">Reference proteome</keyword>
<dbReference type="GO" id="GO:0043137">
    <property type="term" value="P:DNA replication, removal of RNA primer"/>
    <property type="evidence" value="ECO:0007669"/>
    <property type="project" value="TreeGrafter"/>
</dbReference>
<evidence type="ECO:0000256" key="7">
    <source>
        <dbReference type="ARBA" id="ARBA00022723"/>
    </source>
</evidence>
<name>A0AA42CJI9_9HYPH</name>
<keyword evidence="6" id="KW-0540">Nuclease</keyword>
<evidence type="ECO:0000256" key="2">
    <source>
        <dbReference type="ARBA" id="ARBA00001946"/>
    </source>
</evidence>
<evidence type="ECO:0000313" key="14">
    <source>
        <dbReference type="Proteomes" id="UP001165667"/>
    </source>
</evidence>
<evidence type="ECO:0000256" key="6">
    <source>
        <dbReference type="ARBA" id="ARBA00022722"/>
    </source>
</evidence>
<feature type="domain" description="RNase H type-1" evidence="12">
    <location>
        <begin position="1"/>
        <end position="143"/>
    </location>
</feature>
<dbReference type="EC" id="3.1.26.4" evidence="5"/>
<evidence type="ECO:0000259" key="12">
    <source>
        <dbReference type="PROSITE" id="PS50879"/>
    </source>
</evidence>
<comment type="similarity">
    <text evidence="3">Belongs to the RNase H family.</text>
</comment>
<dbReference type="Proteomes" id="UP001165667">
    <property type="component" value="Unassembled WGS sequence"/>
</dbReference>
<evidence type="ECO:0000256" key="8">
    <source>
        <dbReference type="ARBA" id="ARBA00022759"/>
    </source>
</evidence>
<dbReference type="InterPro" id="IPR050092">
    <property type="entry name" value="RNase_H"/>
</dbReference>
<evidence type="ECO:0000256" key="4">
    <source>
        <dbReference type="ARBA" id="ARBA00011245"/>
    </source>
</evidence>
<sequence length="167" mass="17878">MTWIAYTDGACAPTNPGPCAWGLYLIPPGSQSGTEHHGFIGHGTNQIAELTAAIEGLSRVPAGAPVELVSDSQYVLKGLTEWRKGWERKGFRNAKGEPVANLPLWKQLFALADARKVTARWVRGHNGDLHNERVDGLANKALREAREGGGPKVPAPGLLAGRQGTLL</sequence>